<dbReference type="GO" id="GO:0043190">
    <property type="term" value="C:ATP-binding cassette (ABC) transporter complex"/>
    <property type="evidence" value="ECO:0007669"/>
    <property type="project" value="InterPro"/>
</dbReference>
<keyword evidence="3" id="KW-0732">Signal</keyword>
<dbReference type="InterPro" id="IPR039424">
    <property type="entry name" value="SBP_5"/>
</dbReference>
<feature type="domain" description="Solute-binding protein family 5" evidence="5">
    <location>
        <begin position="112"/>
        <end position="488"/>
    </location>
</feature>
<keyword evidence="2" id="KW-0813">Transport</keyword>
<dbReference type="Gene3D" id="3.10.105.10">
    <property type="entry name" value="Dipeptide-binding Protein, Domain 3"/>
    <property type="match status" value="1"/>
</dbReference>
<gene>
    <name evidence="6" type="ORF">DEF24_06365</name>
</gene>
<dbReference type="Gene3D" id="3.40.190.10">
    <property type="entry name" value="Periplasmic binding protein-like II"/>
    <property type="match status" value="1"/>
</dbReference>
<accession>A0A368T8Z7</accession>
<dbReference type="PANTHER" id="PTHR30290">
    <property type="entry name" value="PERIPLASMIC BINDING COMPONENT OF ABC TRANSPORTER"/>
    <property type="match status" value="1"/>
</dbReference>
<dbReference type="Pfam" id="PF00496">
    <property type="entry name" value="SBP_bac_5"/>
    <property type="match status" value="1"/>
</dbReference>
<sequence>MGGVRAAAPVGRPVPRDAPLPTARVAAPPLEGSMPVSRSPHVRTGSAVVLLSAVLTACAGSPTAEAPADGTLTFAVDVGPDCYDPHVSPADITAALQRNVYDSLVAQRPDGTVEPWLARSWEVSEDGTRYTFHLREDVTFHDGTPFDAEAVKINLDRIADPETGSQYAAQLIEPYASSEVLDDHTVEVELTEPHAPFLQALSTTYLGFHSPASIEEYGTDLCNGGPRHVGTGPFTFTGFTEGQQAVLTRNDDYDWAPPTARHTGPAHLEELVIRFIPENSVRTGALTSGEVDVIDQVPAADITTLETAGGARIVRQDSPGAGYTYFFNTTRPPFDDRRARLAVRAALDLDQITETLYSGQYDRAWSPLTPATFGYDEGLEGGWSHDPAEAGRLLDELGYTGRDGQGYRTRGGERFSIELLYDPTYQREDRITYDTAVQDQLRQAGIELRITPLGDGSYVPTRDDGEYDIIAFSWGRADPDMLRTLYHSGQQLADGGANASRLSDPRIDAWLETGLTESDPEARAAAYAQVQRRVVEEGYALPAFVQPRVIAAAPAVQGLAFDPSAWPVFYDVRLGEGGSE</sequence>
<reference evidence="6 7" key="1">
    <citation type="submission" date="2018-04" db="EMBL/GenBank/DDBJ databases">
        <title>Novel actinobacteria from marine sediment.</title>
        <authorList>
            <person name="Ng Z.Y."/>
            <person name="Tan G.Y.A."/>
        </authorList>
    </citation>
    <scope>NUCLEOTIDE SEQUENCE [LARGE SCALE GENOMIC DNA]</scope>
    <source>
        <strain evidence="6 7">TPS81</strain>
    </source>
</reference>
<dbReference type="PANTHER" id="PTHR30290:SF9">
    <property type="entry name" value="OLIGOPEPTIDE-BINDING PROTEIN APPA"/>
    <property type="match status" value="1"/>
</dbReference>
<name>A0A368T8Z7_9ACTN</name>
<organism evidence="6 7">
    <name type="scientific">Marinitenerispora sediminis</name>
    <dbReference type="NCBI Taxonomy" id="1931232"/>
    <lineage>
        <taxon>Bacteria</taxon>
        <taxon>Bacillati</taxon>
        <taxon>Actinomycetota</taxon>
        <taxon>Actinomycetes</taxon>
        <taxon>Streptosporangiales</taxon>
        <taxon>Nocardiopsidaceae</taxon>
        <taxon>Marinitenerispora</taxon>
    </lineage>
</organism>
<keyword evidence="7" id="KW-1185">Reference proteome</keyword>
<dbReference type="InterPro" id="IPR000914">
    <property type="entry name" value="SBP_5_dom"/>
</dbReference>
<comment type="similarity">
    <text evidence="1">Belongs to the bacterial solute-binding protein 5 family.</text>
</comment>
<dbReference type="GO" id="GO:0042597">
    <property type="term" value="C:periplasmic space"/>
    <property type="evidence" value="ECO:0007669"/>
    <property type="project" value="UniProtKB-ARBA"/>
</dbReference>
<evidence type="ECO:0000313" key="7">
    <source>
        <dbReference type="Proteomes" id="UP000253318"/>
    </source>
</evidence>
<dbReference type="PIRSF" id="PIRSF002741">
    <property type="entry name" value="MppA"/>
    <property type="match status" value="1"/>
</dbReference>
<evidence type="ECO:0000259" key="5">
    <source>
        <dbReference type="Pfam" id="PF00496"/>
    </source>
</evidence>
<evidence type="ECO:0000313" key="6">
    <source>
        <dbReference type="EMBL" id="RCV60703.1"/>
    </source>
</evidence>
<dbReference type="InterPro" id="IPR030678">
    <property type="entry name" value="Peptide/Ni-bd"/>
</dbReference>
<dbReference type="EMBL" id="QEIN01000034">
    <property type="protein sequence ID" value="RCV60703.1"/>
    <property type="molecule type" value="Genomic_DNA"/>
</dbReference>
<comment type="caution">
    <text evidence="6">The sequence shown here is derived from an EMBL/GenBank/DDBJ whole genome shotgun (WGS) entry which is preliminary data.</text>
</comment>
<dbReference type="GO" id="GO:0015833">
    <property type="term" value="P:peptide transport"/>
    <property type="evidence" value="ECO:0007669"/>
    <property type="project" value="TreeGrafter"/>
</dbReference>
<evidence type="ECO:0000256" key="1">
    <source>
        <dbReference type="ARBA" id="ARBA00005695"/>
    </source>
</evidence>
<dbReference type="SUPFAM" id="SSF53850">
    <property type="entry name" value="Periplasmic binding protein-like II"/>
    <property type="match status" value="1"/>
</dbReference>
<evidence type="ECO:0000256" key="4">
    <source>
        <dbReference type="SAM" id="MobiDB-lite"/>
    </source>
</evidence>
<evidence type="ECO:0000256" key="2">
    <source>
        <dbReference type="ARBA" id="ARBA00022448"/>
    </source>
</evidence>
<proteinExistence type="inferred from homology"/>
<dbReference type="CDD" id="cd08492">
    <property type="entry name" value="PBP2_NikA_DppA_OppA_like_15"/>
    <property type="match status" value="1"/>
</dbReference>
<evidence type="ECO:0000256" key="3">
    <source>
        <dbReference type="ARBA" id="ARBA00022729"/>
    </source>
</evidence>
<protein>
    <submittedName>
        <fullName evidence="6">ABC transporter substrate-binding protein</fullName>
    </submittedName>
</protein>
<dbReference type="GO" id="GO:1904680">
    <property type="term" value="F:peptide transmembrane transporter activity"/>
    <property type="evidence" value="ECO:0007669"/>
    <property type="project" value="TreeGrafter"/>
</dbReference>
<feature type="region of interest" description="Disordered" evidence="4">
    <location>
        <begin position="1"/>
        <end position="39"/>
    </location>
</feature>
<dbReference type="Proteomes" id="UP000253318">
    <property type="component" value="Unassembled WGS sequence"/>
</dbReference>
<dbReference type="AlphaFoldDB" id="A0A368T8Z7"/>